<evidence type="ECO:0000256" key="2">
    <source>
        <dbReference type="ARBA" id="ARBA00022741"/>
    </source>
</evidence>
<comment type="caution">
    <text evidence="7">The sequence shown here is derived from an EMBL/GenBank/DDBJ whole genome shotgun (WGS) entry which is preliminary data.</text>
</comment>
<evidence type="ECO:0000256" key="6">
    <source>
        <dbReference type="SAM" id="SignalP"/>
    </source>
</evidence>
<keyword evidence="7" id="KW-0346">Stress response</keyword>
<evidence type="ECO:0000256" key="4">
    <source>
        <dbReference type="ARBA" id="ARBA00023186"/>
    </source>
</evidence>
<feature type="compositionally biased region" description="Basic and acidic residues" evidence="5">
    <location>
        <begin position="875"/>
        <end position="909"/>
    </location>
</feature>
<feature type="signal peptide" evidence="6">
    <location>
        <begin position="1"/>
        <end position="16"/>
    </location>
</feature>
<dbReference type="InterPro" id="IPR036890">
    <property type="entry name" value="HATPase_C_sf"/>
</dbReference>
<keyword evidence="4" id="KW-0143">Chaperone</keyword>
<reference evidence="7 8" key="1">
    <citation type="journal article" date="2022" name="bioRxiv">
        <title>Genomics of Preaxostyla Flagellates Illuminates Evolutionary Transitions and the Path Towards Mitochondrial Loss.</title>
        <authorList>
            <person name="Novak L.V.F."/>
            <person name="Treitli S.C."/>
            <person name="Pyrih J."/>
            <person name="Halakuc P."/>
            <person name="Pipaliya S.V."/>
            <person name="Vacek V."/>
            <person name="Brzon O."/>
            <person name="Soukal P."/>
            <person name="Eme L."/>
            <person name="Dacks J.B."/>
            <person name="Karnkowska A."/>
            <person name="Elias M."/>
            <person name="Hampl V."/>
        </authorList>
    </citation>
    <scope>NUCLEOTIDE SEQUENCE [LARGE SCALE GENOMIC DNA]</scope>
    <source>
        <strain evidence="7">NAU3</strain>
        <tissue evidence="7">Gut</tissue>
    </source>
</reference>
<dbReference type="InterPro" id="IPR020568">
    <property type="entry name" value="Ribosomal_Su5_D2-typ_SF"/>
</dbReference>
<dbReference type="Gene3D" id="3.40.50.11260">
    <property type="match status" value="1"/>
</dbReference>
<dbReference type="PANTHER" id="PTHR11528">
    <property type="entry name" value="HEAT SHOCK PROTEIN 90 FAMILY MEMBER"/>
    <property type="match status" value="1"/>
</dbReference>
<evidence type="ECO:0000313" key="7">
    <source>
        <dbReference type="EMBL" id="KAK2946926.1"/>
    </source>
</evidence>
<protein>
    <submittedName>
        <fullName evidence="7">Heat shock protein HSP 90-alpha</fullName>
        <ecNumber evidence="7">3.6.4.10</ecNumber>
    </submittedName>
</protein>
<dbReference type="Pfam" id="PF00183">
    <property type="entry name" value="HSP90"/>
    <property type="match status" value="3"/>
</dbReference>
<dbReference type="InterPro" id="IPR020575">
    <property type="entry name" value="Hsp90_N"/>
</dbReference>
<dbReference type="InterPro" id="IPR001404">
    <property type="entry name" value="Hsp90_fam"/>
</dbReference>
<feature type="region of interest" description="Disordered" evidence="5">
    <location>
        <begin position="875"/>
        <end position="990"/>
    </location>
</feature>
<keyword evidence="8" id="KW-1185">Reference proteome</keyword>
<dbReference type="InterPro" id="IPR019805">
    <property type="entry name" value="Heat_shock_protein_90_CS"/>
</dbReference>
<keyword evidence="3" id="KW-0067">ATP-binding</keyword>
<dbReference type="Gene3D" id="3.30.565.10">
    <property type="entry name" value="Histidine kinase-like ATPase, C-terminal domain"/>
    <property type="match status" value="1"/>
</dbReference>
<dbReference type="EC" id="3.6.4.10" evidence="7"/>
<dbReference type="EMBL" id="JARBJD010000215">
    <property type="protein sequence ID" value="KAK2946926.1"/>
    <property type="molecule type" value="Genomic_DNA"/>
</dbReference>
<dbReference type="CDD" id="cd16927">
    <property type="entry name" value="HATPase_Hsp90-like"/>
    <property type="match status" value="1"/>
</dbReference>
<dbReference type="Gene3D" id="1.20.120.790">
    <property type="entry name" value="Heat shock protein 90, C-terminal domain"/>
    <property type="match status" value="1"/>
</dbReference>
<dbReference type="GO" id="GO:0016787">
    <property type="term" value="F:hydrolase activity"/>
    <property type="evidence" value="ECO:0007669"/>
    <property type="project" value="UniProtKB-KW"/>
</dbReference>
<comment type="similarity">
    <text evidence="1">Belongs to the heat shock protein 90 family.</text>
</comment>
<evidence type="ECO:0000256" key="5">
    <source>
        <dbReference type="SAM" id="MobiDB-lite"/>
    </source>
</evidence>
<evidence type="ECO:0000256" key="1">
    <source>
        <dbReference type="ARBA" id="ARBA00008239"/>
    </source>
</evidence>
<feature type="chain" id="PRO_5045397040" evidence="6">
    <location>
        <begin position="17"/>
        <end position="990"/>
    </location>
</feature>
<dbReference type="Gene3D" id="3.30.230.80">
    <property type="match status" value="2"/>
</dbReference>
<organism evidence="7 8">
    <name type="scientific">Blattamonas nauphoetae</name>
    <dbReference type="NCBI Taxonomy" id="2049346"/>
    <lineage>
        <taxon>Eukaryota</taxon>
        <taxon>Metamonada</taxon>
        <taxon>Preaxostyla</taxon>
        <taxon>Oxymonadida</taxon>
        <taxon>Blattamonas</taxon>
    </lineage>
</organism>
<name>A0ABQ9X570_9EUKA</name>
<dbReference type="Pfam" id="PF13589">
    <property type="entry name" value="HATPase_c_3"/>
    <property type="match status" value="1"/>
</dbReference>
<dbReference type="PRINTS" id="PR00775">
    <property type="entry name" value="HEATSHOCK90"/>
</dbReference>
<dbReference type="SUPFAM" id="SSF54211">
    <property type="entry name" value="Ribosomal protein S5 domain 2-like"/>
    <property type="match status" value="1"/>
</dbReference>
<sequence>MRVLGFLLILALSAETSDESKKKNSPEQYNYSIEIRELMKLVVNSIYRHKEVFLRELISNCVDALNKVKHDAVTNPEILGEGDTKKLDITIIPDEDNDMLTIIDRGIGMSRDELVSNLGTIAHSGTLEYFEALEQAQKEAQARGEEAPANDLIGHFGIGFYSAFLVADKVEVISKRFGEKQHKWTSANAESFTIEEDDSEDLGRGTKVILHLKDGRYGNTSLVAYLVEKYSQFVGYPIFLRIEREGSYTYETRMVKKIKKVKDEDGKMVEKEVEEQELYPQAVYDFEQINKEPAIWLREPHVIVGDEDDDDDDEDALTADDYNSFFDRILQGACGGQPPLVTIHFHQEKDVVFKALLFVPPLRPLYRGRYSERIISRLRLYIKHVLVTEELNNFLPQYLTFVRGVIETEEIDSRSETITKEQEDEAEKSGRVGLHISREILQESRGLKMMARKITRRIIDSLVALSERARTDESDEDVEKFNRFQLLFGHEIKNGMIMDQENRPKLMKLLRFNTTYSPEIPVSLDDYVDRMERWYMNYDPNHFDEKDTKKRKQKMGITFLSLDINDENRGTSALMNSPLIKPYIAKGREVILLQDPFDEEVLVRMQEFRGYPIRTIHDQNGYGRLTSKSTIDKYNTKYKEALKWLKRILKEKVTEVEISPDFLEEPEGSSNSNEPVIPCVITQAFGGVSAGIGRRLKNDPLMTEELKARLSGKKLMLNPQNPLLERIDHAVKGLKKREVDQTWRKNNNETGEAKYQKEMEAIDRDWFKLEMIAHALCDAAMMNAGYDILNRYDYATRLYIILDTMTGLPHAPIFPDECELDFDYWMEKEMEEEREAKIELKEEKKRKFEEKALKKVMKEKGKSEAAIQKELEEIRRKHEEKKAKRREEKQKRLEAAEKKKREEEAKMADEAEEDIDDRTERLMKERKRRRELELKSRYASVGKDALTEEEEEELRRLNAQAKAAAKREKKGSPGSSPIHIETGDDDDDEE</sequence>
<dbReference type="InterPro" id="IPR037196">
    <property type="entry name" value="HSP90_C"/>
</dbReference>
<keyword evidence="6" id="KW-0732">Signal</keyword>
<proteinExistence type="inferred from homology"/>
<evidence type="ECO:0000313" key="8">
    <source>
        <dbReference type="Proteomes" id="UP001281761"/>
    </source>
</evidence>
<dbReference type="Proteomes" id="UP001281761">
    <property type="component" value="Unassembled WGS sequence"/>
</dbReference>
<gene>
    <name evidence="7" type="ORF">BLNAU_18150</name>
</gene>
<keyword evidence="2" id="KW-0547">Nucleotide-binding</keyword>
<dbReference type="SUPFAM" id="SSF55874">
    <property type="entry name" value="ATPase domain of HSP90 chaperone/DNA topoisomerase II/histidine kinase"/>
    <property type="match status" value="1"/>
</dbReference>
<keyword evidence="7" id="KW-0378">Hydrolase</keyword>
<dbReference type="PROSITE" id="PS00298">
    <property type="entry name" value="HSP90"/>
    <property type="match status" value="1"/>
</dbReference>
<evidence type="ECO:0000256" key="3">
    <source>
        <dbReference type="ARBA" id="ARBA00022840"/>
    </source>
</evidence>
<accession>A0ABQ9X570</accession>